<name>A0AAI9X7F7_PENTH</name>
<proteinExistence type="predicted"/>
<organism evidence="1 2">
    <name type="scientific">Penicillium thymicola</name>
    <dbReference type="NCBI Taxonomy" id="293382"/>
    <lineage>
        <taxon>Eukaryota</taxon>
        <taxon>Fungi</taxon>
        <taxon>Dikarya</taxon>
        <taxon>Ascomycota</taxon>
        <taxon>Pezizomycotina</taxon>
        <taxon>Eurotiomycetes</taxon>
        <taxon>Eurotiomycetidae</taxon>
        <taxon>Eurotiales</taxon>
        <taxon>Aspergillaceae</taxon>
        <taxon>Penicillium</taxon>
    </lineage>
</organism>
<comment type="caution">
    <text evidence="1">The sequence shown here is derived from an EMBL/GenBank/DDBJ whole genome shotgun (WGS) entry which is preliminary data.</text>
</comment>
<evidence type="ECO:0000313" key="2">
    <source>
        <dbReference type="Proteomes" id="UP001227192"/>
    </source>
</evidence>
<reference evidence="1" key="2">
    <citation type="journal article" date="2016" name="Fungal Biol.">
        <title>Ochratoxin A production by Penicillium thymicola.</title>
        <authorList>
            <person name="Nguyen H.D.T."/>
            <person name="McMullin D.R."/>
            <person name="Ponomareva E."/>
            <person name="Riley R."/>
            <person name="Pomraning K.R."/>
            <person name="Baker S.E."/>
            <person name="Seifert K.A."/>
        </authorList>
    </citation>
    <scope>NUCLEOTIDE SEQUENCE</scope>
    <source>
        <strain evidence="1">DAOM 180753</strain>
    </source>
</reference>
<evidence type="ECO:0000313" key="1">
    <source>
        <dbReference type="EMBL" id="KAJ9486567.1"/>
    </source>
</evidence>
<dbReference type="Proteomes" id="UP001227192">
    <property type="component" value="Unassembled WGS sequence"/>
</dbReference>
<reference evidence="1" key="1">
    <citation type="submission" date="2015-06" db="EMBL/GenBank/DDBJ databases">
        <authorList>
            <person name="Nguyen H."/>
        </authorList>
    </citation>
    <scope>NUCLEOTIDE SEQUENCE</scope>
    <source>
        <strain evidence="1">DAOM 180753</strain>
    </source>
</reference>
<sequence length="98" mass="10997">MSTLSCFERNSDSLRKGYSLKIQARGPNPHRLRRRQDSRQAPAFPFPINVIARTPTCVFFGASPIPLCFAIRIIRLFRSAQPISSVCALSGFEVLSTR</sequence>
<accession>A0AAI9X7F7</accession>
<protein>
    <submittedName>
        <fullName evidence="1">Uncharacterized protein</fullName>
    </submittedName>
</protein>
<dbReference type="AlphaFoldDB" id="A0AAI9X7F7"/>
<gene>
    <name evidence="1" type="ORF">VN97_g6758</name>
</gene>
<keyword evidence="2" id="KW-1185">Reference proteome</keyword>
<dbReference type="EMBL" id="LACB01000202">
    <property type="protein sequence ID" value="KAJ9486567.1"/>
    <property type="molecule type" value="Genomic_DNA"/>
</dbReference>